<proteinExistence type="predicted"/>
<dbReference type="EMBL" id="BSNS01000029">
    <property type="protein sequence ID" value="GLQ58052.1"/>
    <property type="molecule type" value="Genomic_DNA"/>
</dbReference>
<evidence type="ECO:0000313" key="3">
    <source>
        <dbReference type="Proteomes" id="UP001156691"/>
    </source>
</evidence>
<dbReference type="Pfam" id="PF06568">
    <property type="entry name" value="YjiS-like"/>
    <property type="match status" value="1"/>
</dbReference>
<keyword evidence="3" id="KW-1185">Reference proteome</keyword>
<evidence type="ECO:0000259" key="1">
    <source>
        <dbReference type="Pfam" id="PF06568"/>
    </source>
</evidence>
<accession>A0ABQ5WD50</accession>
<evidence type="ECO:0000313" key="2">
    <source>
        <dbReference type="EMBL" id="GLQ58052.1"/>
    </source>
</evidence>
<organism evidence="2 3">
    <name type="scientific">Devosia nitrariae</name>
    <dbReference type="NCBI Taxonomy" id="2071872"/>
    <lineage>
        <taxon>Bacteria</taxon>
        <taxon>Pseudomonadati</taxon>
        <taxon>Pseudomonadota</taxon>
        <taxon>Alphaproteobacteria</taxon>
        <taxon>Hyphomicrobiales</taxon>
        <taxon>Devosiaceae</taxon>
        <taxon>Devosia</taxon>
    </lineage>
</organism>
<protein>
    <recommendedName>
        <fullName evidence="1">YjiS-like domain-containing protein</fullName>
    </recommendedName>
</protein>
<dbReference type="Proteomes" id="UP001156691">
    <property type="component" value="Unassembled WGS sequence"/>
</dbReference>
<reference evidence="3" key="1">
    <citation type="journal article" date="2019" name="Int. J. Syst. Evol. Microbiol.">
        <title>The Global Catalogue of Microorganisms (GCM) 10K type strain sequencing project: providing services to taxonomists for standard genome sequencing and annotation.</title>
        <authorList>
            <consortium name="The Broad Institute Genomics Platform"/>
            <consortium name="The Broad Institute Genome Sequencing Center for Infectious Disease"/>
            <person name="Wu L."/>
            <person name="Ma J."/>
        </authorList>
    </citation>
    <scope>NUCLEOTIDE SEQUENCE [LARGE SCALE GENOMIC DNA]</scope>
    <source>
        <strain evidence="3">NBRC 112416</strain>
    </source>
</reference>
<dbReference type="InterPro" id="IPR009506">
    <property type="entry name" value="YjiS-like"/>
</dbReference>
<gene>
    <name evidence="2" type="ORF">GCM10010862_53110</name>
</gene>
<sequence length="69" mass="7988">MQAVDAPILLMEINMFNVLDTWREKRAIRKTHEQLYQLSDAMLTDIGLTRADIPSVGLNGRVRYDRNGR</sequence>
<name>A0ABQ5WD50_9HYPH</name>
<feature type="domain" description="YjiS-like" evidence="1">
    <location>
        <begin position="21"/>
        <end position="53"/>
    </location>
</feature>
<comment type="caution">
    <text evidence="2">The sequence shown here is derived from an EMBL/GenBank/DDBJ whole genome shotgun (WGS) entry which is preliminary data.</text>
</comment>